<dbReference type="InterPro" id="IPR001537">
    <property type="entry name" value="SpoU_MeTrfase"/>
</dbReference>
<proteinExistence type="predicted"/>
<dbReference type="InterPro" id="IPR004441">
    <property type="entry name" value="rRNA_MeTrfase_TrmH"/>
</dbReference>
<name>A0AAD1CLA8_9FLAO</name>
<dbReference type="Pfam" id="PF22435">
    <property type="entry name" value="MRM3-like_sub_bind"/>
    <property type="match status" value="1"/>
</dbReference>
<dbReference type="Gene3D" id="3.40.1280.10">
    <property type="match status" value="1"/>
</dbReference>
<evidence type="ECO:0000313" key="5">
    <source>
        <dbReference type="EMBL" id="BBA17639.1"/>
    </source>
</evidence>
<dbReference type="Gene3D" id="3.30.1330.30">
    <property type="match status" value="1"/>
</dbReference>
<dbReference type="InterPro" id="IPR053888">
    <property type="entry name" value="MRM3-like_sub_bind"/>
</dbReference>
<reference evidence="5 6" key="1">
    <citation type="submission" date="2014-06" db="EMBL/GenBank/DDBJ databases">
        <title>Genome sequence of the intracellular symbiont Blattabacterium cuenoti, strain CPU2 from the wood feeding cockroach Cryptocercus punctulatus.</title>
        <authorList>
            <person name="Kinjo Y."/>
            <person name="Ohkuma M."/>
            <person name="Tokuda G."/>
        </authorList>
    </citation>
    <scope>NUCLEOTIDE SEQUENCE [LARGE SCALE GENOMIC DNA]</scope>
    <source>
        <strain evidence="5 6">CPU2</strain>
    </source>
</reference>
<dbReference type="GO" id="GO:0008173">
    <property type="term" value="F:RNA methyltransferase activity"/>
    <property type="evidence" value="ECO:0007669"/>
    <property type="project" value="InterPro"/>
</dbReference>
<feature type="domain" description="tRNA/rRNA methyltransferase SpoU type" evidence="3">
    <location>
        <begin position="111"/>
        <end position="252"/>
    </location>
</feature>
<gene>
    <name evidence="5" type="primary">spoU</name>
    <name evidence="5" type="ORF">CPU2_128</name>
</gene>
<feature type="domain" description="MRM3-like substrate binding" evidence="4">
    <location>
        <begin position="9"/>
        <end position="91"/>
    </location>
</feature>
<dbReference type="PANTHER" id="PTHR46429">
    <property type="entry name" value="23S RRNA (GUANOSINE-2'-O-)-METHYLTRANSFERASE RLMB"/>
    <property type="match status" value="1"/>
</dbReference>
<protein>
    <submittedName>
        <fullName evidence="5">SpoU rRNA methylase family protein</fullName>
    </submittedName>
</protein>
<dbReference type="CDD" id="cd18104">
    <property type="entry name" value="SpoU-like_RNA-MTase"/>
    <property type="match status" value="1"/>
</dbReference>
<dbReference type="GeneID" id="66556942"/>
<organism evidence="5 6">
    <name type="scientific">Blattabacterium punctulatus CPU2</name>
    <dbReference type="NCBI Taxonomy" id="1457032"/>
    <lineage>
        <taxon>Bacteria</taxon>
        <taxon>Pseudomonadati</taxon>
        <taxon>Bacteroidota</taxon>
        <taxon>Flavobacteriia</taxon>
        <taxon>Flavobacteriales</taxon>
        <taxon>Blattabacteriaceae</taxon>
        <taxon>Blattabacterium</taxon>
    </lineage>
</organism>
<dbReference type="GO" id="GO:0005829">
    <property type="term" value="C:cytosol"/>
    <property type="evidence" value="ECO:0007669"/>
    <property type="project" value="TreeGrafter"/>
</dbReference>
<dbReference type="GO" id="GO:0006396">
    <property type="term" value="P:RNA processing"/>
    <property type="evidence" value="ECO:0007669"/>
    <property type="project" value="InterPro"/>
</dbReference>
<dbReference type="Proteomes" id="UP000262607">
    <property type="component" value="Chromosome"/>
</dbReference>
<dbReference type="GO" id="GO:0003723">
    <property type="term" value="F:RNA binding"/>
    <property type="evidence" value="ECO:0007669"/>
    <property type="project" value="InterPro"/>
</dbReference>
<evidence type="ECO:0000259" key="4">
    <source>
        <dbReference type="Pfam" id="PF22435"/>
    </source>
</evidence>
<keyword evidence="2" id="KW-0808">Transferase</keyword>
<dbReference type="GO" id="GO:0032259">
    <property type="term" value="P:methylation"/>
    <property type="evidence" value="ECO:0007669"/>
    <property type="project" value="UniProtKB-KW"/>
</dbReference>
<dbReference type="AlphaFoldDB" id="A0AAD1CLA8"/>
<evidence type="ECO:0000256" key="2">
    <source>
        <dbReference type="ARBA" id="ARBA00022679"/>
    </source>
</evidence>
<dbReference type="RefSeq" id="WP_110548841.1">
    <property type="nucleotide sequence ID" value="NZ_AP014610.1"/>
</dbReference>
<evidence type="ECO:0000259" key="3">
    <source>
        <dbReference type="Pfam" id="PF00588"/>
    </source>
</evidence>
<dbReference type="PANTHER" id="PTHR46429:SF1">
    <property type="entry name" value="23S RRNA (GUANOSINE-2'-O-)-METHYLTRANSFERASE RLMB"/>
    <property type="match status" value="1"/>
</dbReference>
<dbReference type="SUPFAM" id="SSF55315">
    <property type="entry name" value="L30e-like"/>
    <property type="match status" value="1"/>
</dbReference>
<sequence length="265" mass="30271">MEKKHGLRNIKIKNLINIYKKKKENKMFLVEGVKEFEMAIIGNYRPIGIFICKNIFYQNNMIKSFHNIVFVINIKTFKKLACRKNSGGIIALFKEKKFSSLESIKVPKNPFILILDGIEKPGNLGSILRTADAAGVHFIILCNTKTYIFNPNVIRCSVGCVFTKTIFIEKIKSIISWLQEKNIEIAVTGFHNKKSKKLYQTKFSSHLAIVLGSESKGVSNIWFNISDKIITIPMFGSIDSMNVSNATSVIIYEIIRQRNTYKFSK</sequence>
<dbReference type="InterPro" id="IPR029064">
    <property type="entry name" value="Ribosomal_eL30-like_sf"/>
</dbReference>
<dbReference type="InterPro" id="IPR029028">
    <property type="entry name" value="Alpha/beta_knot_MTases"/>
</dbReference>
<dbReference type="SUPFAM" id="SSF75217">
    <property type="entry name" value="alpha/beta knot"/>
    <property type="match status" value="1"/>
</dbReference>
<evidence type="ECO:0000256" key="1">
    <source>
        <dbReference type="ARBA" id="ARBA00022603"/>
    </source>
</evidence>
<dbReference type="Pfam" id="PF00588">
    <property type="entry name" value="SpoU_methylase"/>
    <property type="match status" value="1"/>
</dbReference>
<dbReference type="InterPro" id="IPR029026">
    <property type="entry name" value="tRNA_m1G_MTases_N"/>
</dbReference>
<accession>A0AAD1CLA8</accession>
<keyword evidence="1 5" id="KW-0489">Methyltransferase</keyword>
<dbReference type="EMBL" id="AP014610">
    <property type="protein sequence ID" value="BBA17639.1"/>
    <property type="molecule type" value="Genomic_DNA"/>
</dbReference>
<evidence type="ECO:0000313" key="6">
    <source>
        <dbReference type="Proteomes" id="UP000262607"/>
    </source>
</evidence>